<dbReference type="PANTHER" id="PTHR43428:SF1">
    <property type="entry name" value="ARSENATE REDUCTASE"/>
    <property type="match status" value="1"/>
</dbReference>
<proteinExistence type="predicted"/>
<dbReference type="InterPro" id="IPR023485">
    <property type="entry name" value="Ptyr_pPase"/>
</dbReference>
<accession>A0A967E7U7</accession>
<dbReference type="GO" id="GO:0046685">
    <property type="term" value="P:response to arsenic-containing substance"/>
    <property type="evidence" value="ECO:0007669"/>
    <property type="project" value="UniProtKB-KW"/>
</dbReference>
<evidence type="ECO:0000259" key="2">
    <source>
        <dbReference type="SMART" id="SM00226"/>
    </source>
</evidence>
<dbReference type="InterPro" id="IPR036196">
    <property type="entry name" value="Ptyr_pPase_sf"/>
</dbReference>
<reference evidence="3" key="2">
    <citation type="submission" date="2020-03" db="EMBL/GenBank/DDBJ databases">
        <title>Flavobacteriaceae bacterium strain TP-CH-4, a member of the family Flavobacteriaceae isolated from a deep-sea seamount.</title>
        <authorList>
            <person name="Zhang D.-C."/>
        </authorList>
    </citation>
    <scope>NUCLEOTIDE SEQUENCE</scope>
    <source>
        <strain evidence="3">TP-CH-4</strain>
    </source>
</reference>
<protein>
    <submittedName>
        <fullName evidence="3">Arsenate reductase ArsC</fullName>
    </submittedName>
</protein>
<dbReference type="Proteomes" id="UP000707206">
    <property type="component" value="Unassembled WGS sequence"/>
</dbReference>
<evidence type="ECO:0000313" key="4">
    <source>
        <dbReference type="Proteomes" id="UP000707206"/>
    </source>
</evidence>
<dbReference type="RefSeq" id="WP_152575113.1">
    <property type="nucleotide sequence ID" value="NZ_VIKU02000004.1"/>
</dbReference>
<dbReference type="SMART" id="SM00226">
    <property type="entry name" value="LMWPc"/>
    <property type="match status" value="1"/>
</dbReference>
<dbReference type="Gene3D" id="3.40.50.2300">
    <property type="match status" value="1"/>
</dbReference>
<dbReference type="AlphaFoldDB" id="A0A967E7U7"/>
<keyword evidence="4" id="KW-1185">Reference proteome</keyword>
<gene>
    <name evidence="3" type="ORF">FK220_014785</name>
</gene>
<dbReference type="SUPFAM" id="SSF52788">
    <property type="entry name" value="Phosphotyrosine protein phosphatases I"/>
    <property type="match status" value="1"/>
</dbReference>
<dbReference type="CDD" id="cd16345">
    <property type="entry name" value="LMWP_ArsC"/>
    <property type="match status" value="1"/>
</dbReference>
<reference evidence="3" key="1">
    <citation type="submission" date="2019-07" db="EMBL/GenBank/DDBJ databases">
        <authorList>
            <person name="De-Chao Zhang Q."/>
        </authorList>
    </citation>
    <scope>NUCLEOTIDE SEQUENCE</scope>
    <source>
        <strain evidence="3">TP-CH-4</strain>
    </source>
</reference>
<dbReference type="EMBL" id="VIKU02000004">
    <property type="protein sequence ID" value="NHF60619.1"/>
    <property type="molecule type" value="Genomic_DNA"/>
</dbReference>
<evidence type="ECO:0000313" key="3">
    <source>
        <dbReference type="EMBL" id="NHF60619.1"/>
    </source>
</evidence>
<dbReference type="PANTHER" id="PTHR43428">
    <property type="entry name" value="ARSENATE REDUCTASE"/>
    <property type="match status" value="1"/>
</dbReference>
<name>A0A967E7U7_9FLAO</name>
<keyword evidence="1" id="KW-0059">Arsenical resistance</keyword>
<evidence type="ECO:0000256" key="1">
    <source>
        <dbReference type="ARBA" id="ARBA00022849"/>
    </source>
</evidence>
<comment type="caution">
    <text evidence="3">The sequence shown here is derived from an EMBL/GenBank/DDBJ whole genome shotgun (WGS) entry which is preliminary data.</text>
</comment>
<organism evidence="3 4">
    <name type="scientific">Pelagihabitans pacificus</name>
    <dbReference type="NCBI Taxonomy" id="2696054"/>
    <lineage>
        <taxon>Bacteria</taxon>
        <taxon>Pseudomonadati</taxon>
        <taxon>Bacteroidota</taxon>
        <taxon>Flavobacteriia</taxon>
        <taxon>Flavobacteriales</taxon>
        <taxon>Flavobacteriaceae</taxon>
        <taxon>Pelagihabitans</taxon>
    </lineage>
</organism>
<dbReference type="Pfam" id="PF01451">
    <property type="entry name" value="LMWPc"/>
    <property type="match status" value="1"/>
</dbReference>
<sequence length="139" mass="15710">MKNILVLCTGNSCRSQMAHGYLDKLQTGLANIYSAGIETHGLNPGAVAIMAEDNIDIRHHTSNHVDEYQGIEWDFIITVCDHAKENCPFIPSKKAKRIHHNFFDPSKVNGSESEKHAAFLKARNEIREFCRNFIAEELN</sequence>
<feature type="domain" description="Phosphotyrosine protein phosphatase I" evidence="2">
    <location>
        <begin position="2"/>
        <end position="136"/>
    </location>
</feature>